<organism evidence="2 3">
    <name type="scientific">Drosophila pseudoobscura pseudoobscura</name>
    <name type="common">Fruit fly</name>
    <dbReference type="NCBI Taxonomy" id="46245"/>
    <lineage>
        <taxon>Eukaryota</taxon>
        <taxon>Metazoa</taxon>
        <taxon>Ecdysozoa</taxon>
        <taxon>Arthropoda</taxon>
        <taxon>Hexapoda</taxon>
        <taxon>Insecta</taxon>
        <taxon>Pterygota</taxon>
        <taxon>Neoptera</taxon>
        <taxon>Endopterygota</taxon>
        <taxon>Diptera</taxon>
        <taxon>Brachycera</taxon>
        <taxon>Muscomorpha</taxon>
        <taxon>Ephydroidea</taxon>
        <taxon>Drosophilidae</taxon>
        <taxon>Drosophila</taxon>
        <taxon>Sophophora</taxon>
    </lineage>
</organism>
<feature type="compositionally biased region" description="Basic and acidic residues" evidence="1">
    <location>
        <begin position="105"/>
        <end position="115"/>
    </location>
</feature>
<dbReference type="Proteomes" id="UP000001819">
    <property type="component" value="Chromosome X"/>
</dbReference>
<dbReference type="InParanoid" id="A0A6I8W651"/>
<dbReference type="RefSeq" id="XP_033238828.1">
    <property type="nucleotide sequence ID" value="XM_033382937.1"/>
</dbReference>
<accession>A0A6I8W651</accession>
<dbReference type="ExpressionAtlas" id="A0A6I8W651">
    <property type="expression patterns" value="baseline"/>
</dbReference>
<sequence>MDTWHDLTREDILEQFKRVKILHEQHSYRTYRELHLTNAKDLTLDELRVIYKGFIVPLPRREPRDRRPQKPMEIDQLTERIKVVSMVGGKRPIAEEPCCSNQSSHEAKQIKMDLH</sequence>
<feature type="region of interest" description="Disordered" evidence="1">
    <location>
        <begin position="94"/>
        <end position="115"/>
    </location>
</feature>
<keyword evidence="2" id="KW-1185">Reference proteome</keyword>
<proteinExistence type="predicted"/>
<evidence type="ECO:0000313" key="2">
    <source>
        <dbReference type="Proteomes" id="UP000001819"/>
    </source>
</evidence>
<protein>
    <submittedName>
        <fullName evidence="3">Uncharacterized protein isoform X1</fullName>
    </submittedName>
</protein>
<name>A0A6I8W651_DROPS</name>
<reference evidence="3" key="1">
    <citation type="submission" date="2025-08" db="UniProtKB">
        <authorList>
            <consortium name="RefSeq"/>
        </authorList>
    </citation>
    <scope>IDENTIFICATION</scope>
    <source>
        <strain evidence="3">MV-25-SWS-2005</strain>
        <tissue evidence="3">Whole body</tissue>
    </source>
</reference>
<evidence type="ECO:0000256" key="1">
    <source>
        <dbReference type="SAM" id="MobiDB-lite"/>
    </source>
</evidence>
<evidence type="ECO:0000313" key="3">
    <source>
        <dbReference type="RefSeq" id="XP_033238828.1"/>
    </source>
</evidence>
<dbReference type="AlphaFoldDB" id="A0A6I8W651"/>
<gene>
    <name evidence="3" type="primary">LOC6902231</name>
</gene>